<sequence length="1566" mass="165684">MWELGSRSVIVLVSVLSGCVFLYNVWGPIFILIVLLFLAVYAFYFLIVNDSLLSPHAFLLLEHCKYISLKVRRSFKAVIDHVHQYIRQFLETVKRRFRNRYLAKASTTMERRRSGLYYQLSTDSYPTRKNSPHFGSITQLSPIPKILRKSDTSNNVSPKNHFYHGSEHLSYDHHSFVSKRTSTPVFARNKEELENQTSKFSPPGQTLSKRTSLYKQNQTLMQVENTTYFDAEGSSWNSAATLKTNSKAGEKKTVQTVAGPLLTSTRYNIDPKVYNDVTSPGLTARLTKYATEASNKLTHQSKYRVGQFPKVNLHANSVPVINVKSMRTRTPVTVNVAPSHAIRYSSPSKQNILSNLCHSDDSYSSPNVAQALREISLKRHASREDVVSDFAKKQRRDVVPSSKEFEIQDEVKQKRSRDDSLRSEDDTSPQSKIIRPAKRTKAPSCYDIINSLSSSKHVVSGVKRKARDFSRSGTPDFEKHFKSLECVQNASTQTSIQVRNSSPRHPNYELAERRNNSDPCNSVDKLQEHSPLKGILKTSNKSKENGSDRKQARRLITQNNDKNDSVELIECTESAKLTDKLFMRAEPERNEKLRMLVEEQGNIRAKFTTDDVEEIKKEDITDMRQTSMKARLQSMFDAISGKAASRINPDVVIQAEEVNTVKSVASSPVTYVSLNSSTTTTNVNTTPISTSAVALTPGTSESNTKSPKHVAFNLPGKDTRMTTNVQLVNTFETKMENATSTAATDKTVNAGITFTSRESGAVTEPVVSNPATTNSTSSNVQNFSFGKPTSASSTLSIGNTFAVDTASAKNKSPLLAATTTASIFQSVVTAAPTAISSAISVSTTAANATSQPNQNSNSRTNISQAAGTCSSSSSVSTESMKGDTIFASSRTSLGPLSNVTEKKEQNPGFASIGAKASVMPFTSVTNITSSNSLSSTTSTMNTSTPSFTFGNNSNCPSSIVPAKSEGFVFGSSIGIASENSGAFGCSTTTSRPTSMIPNSATSSNVTGSGAQANVTVASASNAGFEAQAKNSVSIFGSSISSTFALRPSTTSSVNGGKAVFSFGNASTTTTTTTTNTNTNTTTVSSNAGSFGVGSNNPPPNFGTSSLSSMTSTTSQAVSNASSIFTNASSTPSIFGATTASHQPVFGTSSNLNANTATFTLPKSTATPVFGSNVTAITSSSVFASTSAIPIFSNITGGGSSANTTSIPVFGSSTSTPTQSGTNTGGTSNVGTNLFSSTNSTTSASVFSTTNNIFGQVNSSSTDSSFKSGSGLFRNNNNSGGPTLFAPTTTTSTTSTTFGAPNVSSSSTIPTFGASNVPASNNAPVPVFGATATATSDFASQNQNKGNPGTTNQHASSTAQSFAAGSSIFRTAENTTGAPVFVGSSNDTAGHFNSSAPSSGTFVGQNVISPNPTFGMGTTVTANGPPAFNDSNKASPFGTQPSTFGTPTMASTSVFANTNESNTAPGVFTFGASQKPQQHITTFSFGSNTNNNNNNSVASTSTPFQFGSTSSNSATGFNFSAPTTTPAINFGTTNSTATFNASAPGMFSIGSGSTAPRSRNMRSRKLR</sequence>
<feature type="compositionally biased region" description="Polar residues" evidence="1">
    <location>
        <begin position="851"/>
        <end position="869"/>
    </location>
</feature>
<evidence type="ECO:0000256" key="2">
    <source>
        <dbReference type="SAM" id="Phobius"/>
    </source>
</evidence>
<reference evidence="3 4" key="1">
    <citation type="submission" date="2024-05" db="EMBL/GenBank/DDBJ databases">
        <title>The nuclear and mitochondrial genome assemblies of Tetragonisca angustula (Apidae: Meliponini), a tiny yet remarkable pollinator in the Neotropics.</title>
        <authorList>
            <person name="Ferrari R."/>
            <person name="Ricardo P.C."/>
            <person name="Dias F.C."/>
            <person name="Araujo N.S."/>
            <person name="Soares D.O."/>
            <person name="Zhou Q.-S."/>
            <person name="Zhu C.-D."/>
            <person name="Coutinho L."/>
            <person name="Airas M.C."/>
            <person name="Batista T.M."/>
        </authorList>
    </citation>
    <scope>NUCLEOTIDE SEQUENCE [LARGE SCALE GENOMIC DNA]</scope>
    <source>
        <strain evidence="3">ASF017062</strain>
        <tissue evidence="3">Abdomen</tissue>
    </source>
</reference>
<evidence type="ECO:0000313" key="4">
    <source>
        <dbReference type="Proteomes" id="UP001432146"/>
    </source>
</evidence>
<comment type="caution">
    <text evidence="3">The sequence shown here is derived from an EMBL/GenBank/DDBJ whole genome shotgun (WGS) entry which is preliminary data.</text>
</comment>
<feature type="transmembrane region" description="Helical" evidence="2">
    <location>
        <begin position="30"/>
        <end position="47"/>
    </location>
</feature>
<dbReference type="Proteomes" id="UP001432146">
    <property type="component" value="Unassembled WGS sequence"/>
</dbReference>
<gene>
    <name evidence="3" type="ORF">QLX08_011478</name>
</gene>
<proteinExistence type="predicted"/>
<dbReference type="EMBL" id="JAWNGG020000397">
    <property type="protein sequence ID" value="KAK9293620.1"/>
    <property type="molecule type" value="Genomic_DNA"/>
</dbReference>
<feature type="region of interest" description="Disordered" evidence="1">
    <location>
        <begin position="847"/>
        <end position="876"/>
    </location>
</feature>
<feature type="compositionally biased region" description="Basic and acidic residues" evidence="1">
    <location>
        <begin position="398"/>
        <end position="425"/>
    </location>
</feature>
<dbReference type="PROSITE" id="PS51257">
    <property type="entry name" value="PROKAR_LIPOPROTEIN"/>
    <property type="match status" value="1"/>
</dbReference>
<keyword evidence="2" id="KW-0472">Membrane</keyword>
<feature type="compositionally biased region" description="Polar residues" evidence="1">
    <location>
        <begin position="492"/>
        <end position="504"/>
    </location>
</feature>
<organism evidence="3 4">
    <name type="scientific">Tetragonisca angustula</name>
    <dbReference type="NCBI Taxonomy" id="166442"/>
    <lineage>
        <taxon>Eukaryota</taxon>
        <taxon>Metazoa</taxon>
        <taxon>Ecdysozoa</taxon>
        <taxon>Arthropoda</taxon>
        <taxon>Hexapoda</taxon>
        <taxon>Insecta</taxon>
        <taxon>Pterygota</taxon>
        <taxon>Neoptera</taxon>
        <taxon>Endopterygota</taxon>
        <taxon>Hymenoptera</taxon>
        <taxon>Apocrita</taxon>
        <taxon>Aculeata</taxon>
        <taxon>Apoidea</taxon>
        <taxon>Anthophila</taxon>
        <taxon>Apidae</taxon>
        <taxon>Tetragonisca</taxon>
    </lineage>
</organism>
<feature type="compositionally biased region" description="Polar residues" evidence="1">
    <location>
        <begin position="1083"/>
        <end position="1095"/>
    </location>
</feature>
<protein>
    <submittedName>
        <fullName evidence="3">Uncharacterized protein</fullName>
    </submittedName>
</protein>
<feature type="transmembrane region" description="Helical" evidence="2">
    <location>
        <begin position="6"/>
        <end position="23"/>
    </location>
</feature>
<keyword evidence="4" id="KW-1185">Reference proteome</keyword>
<name>A0AAW0Z862_9HYME</name>
<accession>A0AAW0Z862</accession>
<feature type="region of interest" description="Disordered" evidence="1">
    <location>
        <begin position="492"/>
        <end position="559"/>
    </location>
</feature>
<feature type="compositionally biased region" description="Basic and acidic residues" evidence="1">
    <location>
        <begin position="541"/>
        <end position="550"/>
    </location>
</feature>
<evidence type="ECO:0000313" key="3">
    <source>
        <dbReference type="EMBL" id="KAK9293620.1"/>
    </source>
</evidence>
<feature type="region of interest" description="Disordered" evidence="1">
    <location>
        <begin position="1544"/>
        <end position="1566"/>
    </location>
</feature>
<keyword evidence="2" id="KW-0812">Transmembrane</keyword>
<keyword evidence="2" id="KW-1133">Transmembrane helix</keyword>
<feature type="compositionally biased region" description="Low complexity" evidence="1">
    <location>
        <begin position="1071"/>
        <end position="1082"/>
    </location>
</feature>
<feature type="compositionally biased region" description="Basic and acidic residues" evidence="1">
    <location>
        <begin position="506"/>
        <end position="516"/>
    </location>
</feature>
<evidence type="ECO:0000256" key="1">
    <source>
        <dbReference type="SAM" id="MobiDB-lite"/>
    </source>
</evidence>
<feature type="region of interest" description="Disordered" evidence="1">
    <location>
        <begin position="1071"/>
        <end position="1109"/>
    </location>
</feature>
<feature type="region of interest" description="Disordered" evidence="1">
    <location>
        <begin position="988"/>
        <end position="1007"/>
    </location>
</feature>
<feature type="region of interest" description="Disordered" evidence="1">
    <location>
        <begin position="398"/>
        <end position="439"/>
    </location>
</feature>